<evidence type="ECO:0000256" key="1">
    <source>
        <dbReference type="SAM" id="MobiDB-lite"/>
    </source>
</evidence>
<keyword evidence="2" id="KW-1133">Transmembrane helix</keyword>
<dbReference type="AlphaFoldDB" id="A0AAU2HBK9"/>
<keyword evidence="2" id="KW-0472">Membrane</keyword>
<dbReference type="EMBL" id="CP108253">
    <property type="protein sequence ID" value="WTU44618.1"/>
    <property type="molecule type" value="Genomic_DNA"/>
</dbReference>
<feature type="region of interest" description="Disordered" evidence="1">
    <location>
        <begin position="19"/>
        <end position="77"/>
    </location>
</feature>
<feature type="transmembrane region" description="Helical" evidence="2">
    <location>
        <begin position="81"/>
        <end position="98"/>
    </location>
</feature>
<sequence>MSDLHTLLLEQIRERDARVRDALAASRTDSSGPPPPEDDSVENLGDPDNVSGQDEETESVSGWSGTAPVPRARSGSAMRRELVAVVTLAGMGMGAAMATAPVSIVLQVATLMVLLWAATVAVLVCCQGGDRAPQGNVWGWLPRQVNA</sequence>
<feature type="transmembrane region" description="Helical" evidence="2">
    <location>
        <begin position="104"/>
        <end position="126"/>
    </location>
</feature>
<evidence type="ECO:0000256" key="2">
    <source>
        <dbReference type="SAM" id="Phobius"/>
    </source>
</evidence>
<protein>
    <recommendedName>
        <fullName evidence="4">DUF3040 domain-containing protein</fullName>
    </recommendedName>
</protein>
<accession>A0AAU2HBK9</accession>
<proteinExistence type="predicted"/>
<name>A0AAU2HBK9_9ACTN</name>
<evidence type="ECO:0008006" key="4">
    <source>
        <dbReference type="Google" id="ProtNLM"/>
    </source>
</evidence>
<evidence type="ECO:0000313" key="3">
    <source>
        <dbReference type="EMBL" id="WTU44618.1"/>
    </source>
</evidence>
<organism evidence="3">
    <name type="scientific">Streptomyces sp. NBC_00060</name>
    <dbReference type="NCBI Taxonomy" id="2975636"/>
    <lineage>
        <taxon>Bacteria</taxon>
        <taxon>Bacillati</taxon>
        <taxon>Actinomycetota</taxon>
        <taxon>Actinomycetes</taxon>
        <taxon>Kitasatosporales</taxon>
        <taxon>Streptomycetaceae</taxon>
        <taxon>Streptomyces</taxon>
    </lineage>
</organism>
<gene>
    <name evidence="3" type="ORF">OHV25_36020</name>
</gene>
<keyword evidence="2" id="KW-0812">Transmembrane</keyword>
<reference evidence="3" key="1">
    <citation type="submission" date="2022-10" db="EMBL/GenBank/DDBJ databases">
        <title>The complete genomes of actinobacterial strains from the NBC collection.</title>
        <authorList>
            <person name="Joergensen T.S."/>
            <person name="Alvarez Arevalo M."/>
            <person name="Sterndorff E.B."/>
            <person name="Faurdal D."/>
            <person name="Vuksanovic O."/>
            <person name="Mourched A.-S."/>
            <person name="Charusanti P."/>
            <person name="Shaw S."/>
            <person name="Blin K."/>
            <person name="Weber T."/>
        </authorList>
    </citation>
    <scope>NUCLEOTIDE SEQUENCE</scope>
    <source>
        <strain evidence="3">NBC_00060</strain>
    </source>
</reference>